<protein>
    <submittedName>
        <fullName evidence="1">Uncharacterized protein</fullName>
    </submittedName>
</protein>
<name>A0A0E9XRN0_ANGAN</name>
<reference evidence="1" key="2">
    <citation type="journal article" date="2015" name="Fish Shellfish Immunol.">
        <title>Early steps in the European eel (Anguilla anguilla)-Vibrio vulnificus interaction in the gills: Role of the RtxA13 toxin.</title>
        <authorList>
            <person name="Callol A."/>
            <person name="Pajuelo D."/>
            <person name="Ebbesson L."/>
            <person name="Teles M."/>
            <person name="MacKenzie S."/>
            <person name="Amaro C."/>
        </authorList>
    </citation>
    <scope>NUCLEOTIDE SEQUENCE</scope>
</reference>
<evidence type="ECO:0000313" key="1">
    <source>
        <dbReference type="EMBL" id="JAI05097.1"/>
    </source>
</evidence>
<accession>A0A0E9XRN0</accession>
<organism evidence="1">
    <name type="scientific">Anguilla anguilla</name>
    <name type="common">European freshwater eel</name>
    <name type="synonym">Muraena anguilla</name>
    <dbReference type="NCBI Taxonomy" id="7936"/>
    <lineage>
        <taxon>Eukaryota</taxon>
        <taxon>Metazoa</taxon>
        <taxon>Chordata</taxon>
        <taxon>Craniata</taxon>
        <taxon>Vertebrata</taxon>
        <taxon>Euteleostomi</taxon>
        <taxon>Actinopterygii</taxon>
        <taxon>Neopterygii</taxon>
        <taxon>Teleostei</taxon>
        <taxon>Anguilliformes</taxon>
        <taxon>Anguillidae</taxon>
        <taxon>Anguilla</taxon>
    </lineage>
</organism>
<sequence length="43" mass="4554">MSAVYFAGCSIALPVCPINNLCSAIARQSKEKLTANGHERMTG</sequence>
<reference evidence="1" key="1">
    <citation type="submission" date="2014-11" db="EMBL/GenBank/DDBJ databases">
        <authorList>
            <person name="Amaro Gonzalez C."/>
        </authorList>
    </citation>
    <scope>NUCLEOTIDE SEQUENCE</scope>
</reference>
<proteinExistence type="predicted"/>
<dbReference type="EMBL" id="GBXM01003481">
    <property type="protein sequence ID" value="JAI05097.1"/>
    <property type="molecule type" value="Transcribed_RNA"/>
</dbReference>
<dbReference type="AlphaFoldDB" id="A0A0E9XRN0"/>